<evidence type="ECO:0000256" key="3">
    <source>
        <dbReference type="PROSITE-ProRule" id="PRU00023"/>
    </source>
</evidence>
<evidence type="ECO:0000256" key="4">
    <source>
        <dbReference type="SAM" id="MobiDB-lite"/>
    </source>
</evidence>
<name>A0ABW3DEE3_9BACL</name>
<keyword evidence="7" id="KW-1185">Reference proteome</keyword>
<feature type="signal peptide" evidence="5">
    <location>
        <begin position="1"/>
        <end position="19"/>
    </location>
</feature>
<evidence type="ECO:0000313" key="6">
    <source>
        <dbReference type="EMBL" id="MFD0870936.1"/>
    </source>
</evidence>
<evidence type="ECO:0000256" key="2">
    <source>
        <dbReference type="ARBA" id="ARBA00023043"/>
    </source>
</evidence>
<dbReference type="PROSITE" id="PS50088">
    <property type="entry name" value="ANK_REPEAT"/>
    <property type="match status" value="1"/>
</dbReference>
<gene>
    <name evidence="6" type="ORF">ACFQ03_17490</name>
</gene>
<feature type="compositionally biased region" description="Low complexity" evidence="4">
    <location>
        <begin position="31"/>
        <end position="55"/>
    </location>
</feature>
<comment type="caution">
    <text evidence="6">The sequence shown here is derived from an EMBL/GenBank/DDBJ whole genome shotgun (WGS) entry which is preliminary data.</text>
</comment>
<keyword evidence="2 3" id="KW-0040">ANK repeat</keyword>
<evidence type="ECO:0000313" key="7">
    <source>
        <dbReference type="Proteomes" id="UP001597120"/>
    </source>
</evidence>
<organism evidence="6 7">
    <name type="scientific">Paenibacillus residui</name>
    <dbReference type="NCBI Taxonomy" id="629724"/>
    <lineage>
        <taxon>Bacteria</taxon>
        <taxon>Bacillati</taxon>
        <taxon>Bacillota</taxon>
        <taxon>Bacilli</taxon>
        <taxon>Bacillales</taxon>
        <taxon>Paenibacillaceae</taxon>
        <taxon>Paenibacillus</taxon>
    </lineage>
</organism>
<keyword evidence="5" id="KW-0732">Signal</keyword>
<dbReference type="InterPro" id="IPR002110">
    <property type="entry name" value="Ankyrin_rpt"/>
</dbReference>
<protein>
    <submittedName>
        <fullName evidence="6">Ankyrin repeat domain-containing protein</fullName>
    </submittedName>
</protein>
<dbReference type="EMBL" id="JBHTIU010000067">
    <property type="protein sequence ID" value="MFD0870936.1"/>
    <property type="molecule type" value="Genomic_DNA"/>
</dbReference>
<dbReference type="InterPro" id="IPR036770">
    <property type="entry name" value="Ankyrin_rpt-contain_sf"/>
</dbReference>
<dbReference type="RefSeq" id="WP_379289752.1">
    <property type="nucleotide sequence ID" value="NZ_JBHTIU010000067.1"/>
</dbReference>
<keyword evidence="1" id="KW-0677">Repeat</keyword>
<reference evidence="7" key="1">
    <citation type="journal article" date="2019" name="Int. J. Syst. Evol. Microbiol.">
        <title>The Global Catalogue of Microorganisms (GCM) 10K type strain sequencing project: providing services to taxonomists for standard genome sequencing and annotation.</title>
        <authorList>
            <consortium name="The Broad Institute Genomics Platform"/>
            <consortium name="The Broad Institute Genome Sequencing Center for Infectious Disease"/>
            <person name="Wu L."/>
            <person name="Ma J."/>
        </authorList>
    </citation>
    <scope>NUCLEOTIDE SEQUENCE [LARGE SCALE GENOMIC DNA]</scope>
    <source>
        <strain evidence="7">CCUG 57263</strain>
    </source>
</reference>
<dbReference type="PANTHER" id="PTHR24126">
    <property type="entry name" value="ANKYRIN REPEAT, PH AND SEC7 DOMAIN CONTAINING PROTEIN SECG-RELATED"/>
    <property type="match status" value="1"/>
</dbReference>
<dbReference type="SMART" id="SM00248">
    <property type="entry name" value="ANK"/>
    <property type="match status" value="3"/>
</dbReference>
<evidence type="ECO:0000256" key="1">
    <source>
        <dbReference type="ARBA" id="ARBA00022737"/>
    </source>
</evidence>
<evidence type="ECO:0000256" key="5">
    <source>
        <dbReference type="SAM" id="SignalP"/>
    </source>
</evidence>
<proteinExistence type="predicted"/>
<dbReference type="Gene3D" id="1.25.40.20">
    <property type="entry name" value="Ankyrin repeat-containing domain"/>
    <property type="match status" value="1"/>
</dbReference>
<accession>A0ABW3DEE3</accession>
<dbReference type="Proteomes" id="UP001597120">
    <property type="component" value="Unassembled WGS sequence"/>
</dbReference>
<dbReference type="Pfam" id="PF12796">
    <property type="entry name" value="Ank_2"/>
    <property type="match status" value="1"/>
</dbReference>
<dbReference type="SUPFAM" id="SSF48403">
    <property type="entry name" value="Ankyrin repeat"/>
    <property type="match status" value="1"/>
</dbReference>
<dbReference type="PROSITE" id="PS51257">
    <property type="entry name" value="PROKAR_LIPOPROTEIN"/>
    <property type="match status" value="1"/>
</dbReference>
<feature type="repeat" description="ANK" evidence="3">
    <location>
        <begin position="161"/>
        <end position="193"/>
    </location>
</feature>
<feature type="region of interest" description="Disordered" evidence="4">
    <location>
        <begin position="21"/>
        <end position="58"/>
    </location>
</feature>
<sequence length="267" mass="30135">MKLYILAIFILLTSCTLSPNNDPHESTEFESPPFSLQPSSYPSPQSTPQPSTHPISESKQLAHSMLKDASSNQFDDIENIVGGLDKEELDELLKYVLTYWHQYSYKNQEDLQLVSLLLEKGADPNGVDDDGMPLLFIARTADMLILMAEDRRADLNVRSPHGNTLLLDAIGSYRSDKVEYLLQRGADPNEEGNPNEQEKWSPLHLAIAYADYEDLMMPIVESLLSHKDIDLAKVDEENRTPYELALQLERTAVLELFEKKGLVNSVN</sequence>
<feature type="chain" id="PRO_5047422621" evidence="5">
    <location>
        <begin position="20"/>
        <end position="267"/>
    </location>
</feature>